<feature type="non-terminal residue" evidence="1">
    <location>
        <position position="1"/>
    </location>
</feature>
<dbReference type="EMBL" id="UINC01036021">
    <property type="protein sequence ID" value="SVB29342.1"/>
    <property type="molecule type" value="Genomic_DNA"/>
</dbReference>
<proteinExistence type="predicted"/>
<dbReference type="AlphaFoldDB" id="A0A382CU42"/>
<accession>A0A382CU42</accession>
<name>A0A382CU42_9ZZZZ</name>
<sequence>ARGGIEFLAVFIGIVLSLWVDDRRDLNTVRENNYKTLKSLKNEVNLRVDYIDNKIIQYQRDISIGDYVINNWSKTNLDTIFHKTKDDRGIVLTLKAYRAINLPISIYNSLNSDGSIGKLDQDTIKVILDNLYEVFPAHIVDGVENERILYHSFNEYIIKNYPTIVDGSLNGLNRKEYEKFFNDDVVLGYAMEKTHIRKFILRLIIDYKKQLIELDAML</sequence>
<evidence type="ECO:0000313" key="1">
    <source>
        <dbReference type="EMBL" id="SVB29342.1"/>
    </source>
</evidence>
<organism evidence="1">
    <name type="scientific">marine metagenome</name>
    <dbReference type="NCBI Taxonomy" id="408172"/>
    <lineage>
        <taxon>unclassified sequences</taxon>
        <taxon>metagenomes</taxon>
        <taxon>ecological metagenomes</taxon>
    </lineage>
</organism>
<protein>
    <submittedName>
        <fullName evidence="1">Uncharacterized protein</fullName>
    </submittedName>
</protein>
<gene>
    <name evidence="1" type="ORF">METZ01_LOCUS182196</name>
</gene>
<reference evidence="1" key="1">
    <citation type="submission" date="2018-05" db="EMBL/GenBank/DDBJ databases">
        <authorList>
            <person name="Lanie J.A."/>
            <person name="Ng W.-L."/>
            <person name="Kazmierczak K.M."/>
            <person name="Andrzejewski T.M."/>
            <person name="Davidsen T.M."/>
            <person name="Wayne K.J."/>
            <person name="Tettelin H."/>
            <person name="Glass J.I."/>
            <person name="Rusch D."/>
            <person name="Podicherti R."/>
            <person name="Tsui H.-C.T."/>
            <person name="Winkler M.E."/>
        </authorList>
    </citation>
    <scope>NUCLEOTIDE SEQUENCE</scope>
</reference>